<feature type="compositionally biased region" description="Low complexity" evidence="2">
    <location>
        <begin position="791"/>
        <end position="802"/>
    </location>
</feature>
<dbReference type="OrthoDB" id="448284at2759"/>
<accession>C5LT47</accession>
<feature type="domain" description="TFIIS N-terminal" evidence="3">
    <location>
        <begin position="210"/>
        <end position="288"/>
    </location>
</feature>
<feature type="compositionally biased region" description="Low complexity" evidence="2">
    <location>
        <begin position="86"/>
        <end position="95"/>
    </location>
</feature>
<dbReference type="EMBL" id="GG685288">
    <property type="protein sequence ID" value="EER00015.1"/>
    <property type="molecule type" value="Genomic_DNA"/>
</dbReference>
<feature type="compositionally biased region" description="Gly residues" evidence="2">
    <location>
        <begin position="1083"/>
        <end position="1099"/>
    </location>
</feature>
<feature type="region of interest" description="Disordered" evidence="2">
    <location>
        <begin position="288"/>
        <end position="318"/>
    </location>
</feature>
<gene>
    <name evidence="4" type="ORF">Pmar_PMAR024492</name>
</gene>
<feature type="compositionally biased region" description="Low complexity" evidence="2">
    <location>
        <begin position="1045"/>
        <end position="1058"/>
    </location>
</feature>
<dbReference type="AlphaFoldDB" id="C5LT47"/>
<dbReference type="Pfam" id="PF08711">
    <property type="entry name" value="Med26"/>
    <property type="match status" value="1"/>
</dbReference>
<name>C5LT47_PERM5</name>
<feature type="region of interest" description="Disordered" evidence="2">
    <location>
        <begin position="333"/>
        <end position="485"/>
    </location>
</feature>
<feature type="compositionally biased region" description="Gly residues" evidence="2">
    <location>
        <begin position="1106"/>
        <end position="1141"/>
    </location>
</feature>
<dbReference type="PROSITE" id="PS51319">
    <property type="entry name" value="TFIIS_N"/>
    <property type="match status" value="1"/>
</dbReference>
<keyword evidence="5" id="KW-1185">Reference proteome</keyword>
<feature type="compositionally biased region" description="Gly residues" evidence="2">
    <location>
        <begin position="988"/>
        <end position="1013"/>
    </location>
</feature>
<feature type="compositionally biased region" description="Low complexity" evidence="2">
    <location>
        <begin position="909"/>
        <end position="924"/>
    </location>
</feature>
<feature type="region of interest" description="Disordered" evidence="2">
    <location>
        <begin position="509"/>
        <end position="546"/>
    </location>
</feature>
<keyword evidence="1" id="KW-0539">Nucleus</keyword>
<proteinExistence type="predicted"/>
<feature type="compositionally biased region" description="Basic and acidic residues" evidence="2">
    <location>
        <begin position="429"/>
        <end position="447"/>
    </location>
</feature>
<sequence length="1181" mass="125727">MEAYNASVVSDERNSKFDVEQALNELLDKYTELTKETVEEYRNERDRERGVGHSSESLMGKRSAKVGGDDEGVRKRRRMRSDDESSSATMSSTTAEVHRREGTRRAIALLDVAQEEDGDHKEDDDDEGRKSHHNKGNSKTSVKGKVKKKRPISFKITDAEQVTRKFVKAMKAECLTVTDRQKALRGIFMGSSPELREAAIANFTHHKGLELIGSWMKEVNKDKDPEVGPMLVYLGCLERVVMTVDLLRATSIGKMVTASVKAFSGRSEMVVTNGRRLIEKWKKIACSSGVSPGGTKPQSITSPPPPPPATPPGGFKPVIAAKSSAPYVPVVAAKSSAPPPLSKSPTTNDSSVPATAAATEAPSPPPSRSVGSPQAAASKSPALTLPVGRRRPAGMDSLEVRGSPMNSPHFSPPPAVQSGSGKSPSVPCKDSDTDRSKVYSEGRRSSTDDLEGLMDLMSPGGRDDDDAREVSMKNVTAEDEEETSFGAVPTNIEEDDDMADILGLMDLPGTTPGEFDDDDHPAGLNGDRAGVSAEDEGNGQSRKPRLQWKKDEELVNMVVFIKNEPLWDTVQAINDARGTHVTYVEHGHTSKFMEQRKKEDAMGGTQLRHQYGHLDSAPAATGASPSRGKRSTAAALLASLGGSSSSLEDSNTATSDNIGEKVIWLKQLPMVILPTDCTRVIGQLKSYERQDLADLHGGRTEVFYSPEAGVRIPDSPAEPAPGRSVFLMAPDALQNETVEVKLKVKDSKSRKKAASAVAVPPRADEDTGVVVLDEGLEGSPGAPQQPSLTEVSPVSSDDSVPGVQDQEDQILAALITASTGGPIGDGKGPLGSAAGEVRFESEFVKLDPGLQEAIIKSEQFLKLFQDQPWLMINLTTDSLGRIGKMMDLYREKAKEEAEEEAQKKKREAQAQAQQAQMAAEMQAKLGHSPSPTPDDISSSAAESSPSRTAESYEKRGWGVTSILTSLKEQVRTHVRSEVAAAATHSTPSGGGKGWLGSYGRGGGWYPSVPGGGSSTSSKGYGEGWDDTSGGQGWASSTRKQDGDGSYHLPSEHSVSSSSGTTGYADASRRYGGGAESYKDRYTMGGGKGGGRHGGYGGGQHQEEYGKGGGKGGYHGKGSGGYKGGGGYGWGGASGGYRGNSGGWNNKRQQHWPSPPPSSTTDGAPSRPNKHPRTTAYSSSWK</sequence>
<reference evidence="4 5" key="1">
    <citation type="submission" date="2008-07" db="EMBL/GenBank/DDBJ databases">
        <authorList>
            <person name="El-Sayed N."/>
            <person name="Caler E."/>
            <person name="Inman J."/>
            <person name="Amedeo P."/>
            <person name="Hass B."/>
            <person name="Wortman J."/>
        </authorList>
    </citation>
    <scope>NUCLEOTIDE SEQUENCE [LARGE SCALE GENOMIC DNA]</scope>
    <source>
        <strain evidence="5">ATCC 50983 / TXsc</strain>
    </source>
</reference>
<dbReference type="InterPro" id="IPR017923">
    <property type="entry name" value="TFIIS_N"/>
</dbReference>
<dbReference type="InParanoid" id="C5LT47"/>
<feature type="compositionally biased region" description="Basic residues" evidence="2">
    <location>
        <begin position="130"/>
        <end position="148"/>
    </location>
</feature>
<evidence type="ECO:0000256" key="1">
    <source>
        <dbReference type="PROSITE-ProRule" id="PRU00649"/>
    </source>
</evidence>
<evidence type="ECO:0000313" key="4">
    <source>
        <dbReference type="EMBL" id="EER00015.1"/>
    </source>
</evidence>
<evidence type="ECO:0000259" key="3">
    <source>
        <dbReference type="PROSITE" id="PS51319"/>
    </source>
</evidence>
<feature type="region of interest" description="Disordered" evidence="2">
    <location>
        <begin position="979"/>
        <end position="1181"/>
    </location>
</feature>
<evidence type="ECO:0000313" key="5">
    <source>
        <dbReference type="Proteomes" id="UP000007800"/>
    </source>
</evidence>
<feature type="compositionally biased region" description="Low complexity" evidence="2">
    <location>
        <begin position="933"/>
        <end position="949"/>
    </location>
</feature>
<feature type="compositionally biased region" description="Acidic residues" evidence="2">
    <location>
        <begin position="113"/>
        <end position="126"/>
    </location>
</feature>
<protein>
    <recommendedName>
        <fullName evidence="3">TFIIS N-terminal domain-containing protein</fullName>
    </recommendedName>
</protein>
<feature type="compositionally biased region" description="Basic and acidic residues" evidence="2">
    <location>
        <begin position="38"/>
        <end position="51"/>
    </location>
</feature>
<dbReference type="OMA" id="WRTHTHM"/>
<organism evidence="5">
    <name type="scientific">Perkinsus marinus (strain ATCC 50983 / TXsc)</name>
    <dbReference type="NCBI Taxonomy" id="423536"/>
    <lineage>
        <taxon>Eukaryota</taxon>
        <taxon>Sar</taxon>
        <taxon>Alveolata</taxon>
        <taxon>Perkinsozoa</taxon>
        <taxon>Perkinsea</taxon>
        <taxon>Perkinsida</taxon>
        <taxon>Perkinsidae</taxon>
        <taxon>Perkinsus</taxon>
    </lineage>
</organism>
<comment type="subcellular location">
    <subcellularLocation>
        <location evidence="1">Nucleus</location>
    </subcellularLocation>
</comment>
<dbReference type="RefSeq" id="XP_002767297.1">
    <property type="nucleotide sequence ID" value="XM_002767251.1"/>
</dbReference>
<dbReference type="SUPFAM" id="SSF47676">
    <property type="entry name" value="Conserved domain common to transcription factors TFIIS, elongin A, CRSP70"/>
    <property type="match status" value="1"/>
</dbReference>
<feature type="region of interest" description="Disordered" evidence="2">
    <location>
        <begin position="896"/>
        <end position="953"/>
    </location>
</feature>
<feature type="region of interest" description="Disordered" evidence="2">
    <location>
        <begin position="38"/>
        <end position="148"/>
    </location>
</feature>
<dbReference type="Proteomes" id="UP000007800">
    <property type="component" value="Unassembled WGS sequence"/>
</dbReference>
<dbReference type="GO" id="GO:0005634">
    <property type="term" value="C:nucleus"/>
    <property type="evidence" value="ECO:0007669"/>
    <property type="project" value="UniProtKB-SubCell"/>
</dbReference>
<feature type="compositionally biased region" description="Low complexity" evidence="2">
    <location>
        <begin position="350"/>
        <end position="361"/>
    </location>
</feature>
<feature type="compositionally biased region" description="Pro residues" evidence="2">
    <location>
        <begin position="302"/>
        <end position="311"/>
    </location>
</feature>
<dbReference type="GeneID" id="9049711"/>
<feature type="region of interest" description="Disordered" evidence="2">
    <location>
        <begin position="773"/>
        <end position="802"/>
    </location>
</feature>
<dbReference type="InterPro" id="IPR035441">
    <property type="entry name" value="TFIIS/LEDGF_dom_sf"/>
</dbReference>
<evidence type="ECO:0000256" key="2">
    <source>
        <dbReference type="SAM" id="MobiDB-lite"/>
    </source>
</evidence>
<dbReference type="Gene3D" id="1.20.930.10">
    <property type="entry name" value="Conserved domain common to transcription factors TFIIS, elongin A, CRSP70"/>
    <property type="match status" value="1"/>
</dbReference>